<name>A0A1B6KQB6_9HEMI</name>
<gene>
    <name evidence="3" type="ORF">g.29418</name>
</gene>
<feature type="region of interest" description="Disordered" evidence="1">
    <location>
        <begin position="276"/>
        <end position="301"/>
    </location>
</feature>
<dbReference type="InterPro" id="IPR054090">
    <property type="entry name" value="Cep192_Spd-2-like_dom"/>
</dbReference>
<reference evidence="3" key="1">
    <citation type="submission" date="2015-11" db="EMBL/GenBank/DDBJ databases">
        <title>De novo transcriptome assembly of four potential Pierce s Disease insect vectors from Arizona vineyards.</title>
        <authorList>
            <person name="Tassone E.E."/>
        </authorList>
    </citation>
    <scope>NUCLEOTIDE SEQUENCE</scope>
</reference>
<dbReference type="AlphaFoldDB" id="A0A1B6KQB6"/>
<organism evidence="3">
    <name type="scientific">Graphocephala atropunctata</name>
    <dbReference type="NCBI Taxonomy" id="36148"/>
    <lineage>
        <taxon>Eukaryota</taxon>
        <taxon>Metazoa</taxon>
        <taxon>Ecdysozoa</taxon>
        <taxon>Arthropoda</taxon>
        <taxon>Hexapoda</taxon>
        <taxon>Insecta</taxon>
        <taxon>Pterygota</taxon>
        <taxon>Neoptera</taxon>
        <taxon>Paraneoptera</taxon>
        <taxon>Hemiptera</taxon>
        <taxon>Auchenorrhyncha</taxon>
        <taxon>Membracoidea</taxon>
        <taxon>Cicadellidae</taxon>
        <taxon>Cicadellinae</taxon>
        <taxon>Cicadellini</taxon>
        <taxon>Graphocephala</taxon>
    </lineage>
</organism>
<proteinExistence type="predicted"/>
<accession>A0A1B6KQB6</accession>
<evidence type="ECO:0000313" key="3">
    <source>
        <dbReference type="EMBL" id="JAT13621.1"/>
    </source>
</evidence>
<evidence type="ECO:0000256" key="1">
    <source>
        <dbReference type="SAM" id="MobiDB-lite"/>
    </source>
</evidence>
<feature type="domain" description="Cep192/Spd-2-like" evidence="2">
    <location>
        <begin position="305"/>
        <end position="414"/>
    </location>
</feature>
<sequence>MILQPNEKRVVSVTVAALIGETIKIKVEVTKTDPLTQEKEINNVFGKLMAEIPKISLLNPLSVEMKPVEDERLKCQGVMVLQNNGRAVVPLKLTLTQSNHLEADMFYLDRDKTTTVTYRLEPGQTLRQVVNCLTPPIFECSRITGQMPVTAQVQVTLATSAQVKLPPITTTTFTARLSPNFFSVPASLTMASDSPQVCQVYNSGPQPYSFQATATIGFYVQPTVFTAQPRQTVTLTVTSMGRSFRKGTLTLHASELHSKSSGKLYTVHLQGTGSYSVSNSASATPQNSRPTSPTSPSGSIAEGGLQLACTHKELVWGGCSLQKRVVKSCSLKNQNSHREKLRLSLSGPHNCFKILAQKKTMESEMLVSLQPMEKYEVSVVMLAASPGPKWGHLTISRLNQPQDKKVLLLYAFGGKALVNIEGVMTDPEHHMWLYLDPDTLCSTFILTNTGDYTAFFKICEGMSATTVGGGLSVSPPEQILERGHSVSVDINLSVTTERLEYLLAQSSQKAICITRLTVTSGDESTRQRLSQLSRVQPKLAEKLFQLNQLPATPIPDLDRLGDPTDCAETLWLEDVSEWTIGVLVERSALEAQRLDTTVKFVDLATTVLHG</sequence>
<dbReference type="Pfam" id="PF22073">
    <property type="entry name" value="Cep192_D4"/>
    <property type="match status" value="1"/>
</dbReference>
<evidence type="ECO:0000259" key="2">
    <source>
        <dbReference type="Pfam" id="PF22073"/>
    </source>
</evidence>
<dbReference type="EMBL" id="GEBQ01026356">
    <property type="protein sequence ID" value="JAT13621.1"/>
    <property type="molecule type" value="Transcribed_RNA"/>
</dbReference>
<feature type="compositionally biased region" description="Low complexity" evidence="1">
    <location>
        <begin position="284"/>
        <end position="299"/>
    </location>
</feature>
<protein>
    <recommendedName>
        <fullName evidence="2">Cep192/Spd-2-like domain-containing protein</fullName>
    </recommendedName>
</protein>